<protein>
    <recommendedName>
        <fullName evidence="3">Zn-ribbon motif protein</fullName>
    </recommendedName>
</protein>
<reference evidence="2" key="1">
    <citation type="submission" date="2016-06" db="EMBL/GenBank/DDBJ databases">
        <authorList>
            <person name="Hehemann J.-H."/>
            <person name="Arevalo P."/>
            <person name="Datta M.S."/>
            <person name="Polz M.F."/>
        </authorList>
    </citation>
    <scope>NUCLEOTIDE SEQUENCE [LARGE SCALE GENOMIC DNA]</scope>
    <source>
        <strain evidence="2">9CSC122</strain>
    </source>
</reference>
<sequence length="83" mass="9246">MSKPNKKQPARTVDVYCAKCKTPLYKYRKGGKGALVKCFQERIVTDFTVELGICPKCGISFARETMIRGMPANKIIGGKVTFK</sequence>
<organism evidence="1 2">
    <name type="scientific">Vibrio genomosp. F10</name>
    <dbReference type="NCBI Taxonomy" id="723171"/>
    <lineage>
        <taxon>Bacteria</taxon>
        <taxon>Pseudomonadati</taxon>
        <taxon>Pseudomonadota</taxon>
        <taxon>Gammaproteobacteria</taxon>
        <taxon>Vibrionales</taxon>
        <taxon>Vibrionaceae</taxon>
        <taxon>Vibrio</taxon>
    </lineage>
</organism>
<dbReference type="Proteomes" id="UP000093173">
    <property type="component" value="Unassembled WGS sequence"/>
</dbReference>
<comment type="caution">
    <text evidence="1">The sequence shown here is derived from an EMBL/GenBank/DDBJ whole genome shotgun (WGS) entry which is preliminary data.</text>
</comment>
<proteinExistence type="predicted"/>
<dbReference type="EMBL" id="MAJZ01000911">
    <property type="protein sequence ID" value="OCH72442.1"/>
    <property type="molecule type" value="Genomic_DNA"/>
</dbReference>
<accession>A0A1B9QV57</accession>
<name>A0A1B9QV57_9VIBR</name>
<dbReference type="RefSeq" id="WP_017037965.1">
    <property type="nucleotide sequence ID" value="NZ_JBNGCH010000911.1"/>
</dbReference>
<gene>
    <name evidence="1" type="ORF">A6E14_15680</name>
</gene>
<evidence type="ECO:0000313" key="1">
    <source>
        <dbReference type="EMBL" id="OCH72442.1"/>
    </source>
</evidence>
<dbReference type="AlphaFoldDB" id="A0A1B9QV57"/>
<keyword evidence="2" id="KW-1185">Reference proteome</keyword>
<evidence type="ECO:0000313" key="2">
    <source>
        <dbReference type="Proteomes" id="UP000093173"/>
    </source>
</evidence>
<evidence type="ECO:0008006" key="3">
    <source>
        <dbReference type="Google" id="ProtNLM"/>
    </source>
</evidence>